<keyword evidence="2" id="KW-0004">4Fe-4S</keyword>
<feature type="domain" description="4Fe-4S ferredoxin-type" evidence="10">
    <location>
        <begin position="312"/>
        <end position="379"/>
    </location>
</feature>
<dbReference type="Proteomes" id="UP000245938">
    <property type="component" value="Unassembled WGS sequence"/>
</dbReference>
<dbReference type="InterPro" id="IPR024569">
    <property type="entry name" value="LutB_C"/>
</dbReference>
<keyword evidence="4" id="KW-0677">Repeat</keyword>
<evidence type="ECO:0000256" key="4">
    <source>
        <dbReference type="ARBA" id="ARBA00022737"/>
    </source>
</evidence>
<keyword evidence="6" id="KW-0408">Iron</keyword>
<evidence type="ECO:0000259" key="10">
    <source>
        <dbReference type="Pfam" id="PF13183"/>
    </source>
</evidence>
<name>A0A2U3AG73_9BACL</name>
<feature type="domain" description="LUD" evidence="8">
    <location>
        <begin position="71"/>
        <end position="297"/>
    </location>
</feature>
<gene>
    <name evidence="11" type="ORF">DEX24_15915</name>
</gene>
<protein>
    <submittedName>
        <fullName evidence="11">Iron-sulfur cluster-binding protein</fullName>
    </submittedName>
</protein>
<dbReference type="GO" id="GO:0006089">
    <property type="term" value="P:lactate metabolic process"/>
    <property type="evidence" value="ECO:0007669"/>
    <property type="project" value="InterPro"/>
</dbReference>
<dbReference type="GO" id="GO:0051539">
    <property type="term" value="F:4 iron, 4 sulfur cluster binding"/>
    <property type="evidence" value="ECO:0007669"/>
    <property type="project" value="UniProtKB-KW"/>
</dbReference>
<evidence type="ECO:0000259" key="8">
    <source>
        <dbReference type="Pfam" id="PF02589"/>
    </source>
</evidence>
<dbReference type="Pfam" id="PF02589">
    <property type="entry name" value="LUD_dom"/>
    <property type="match status" value="1"/>
</dbReference>
<dbReference type="Pfam" id="PF13183">
    <property type="entry name" value="Fer4_8"/>
    <property type="match status" value="1"/>
</dbReference>
<accession>A0A2U3AG73</accession>
<keyword evidence="12" id="KW-1185">Reference proteome</keyword>
<proteinExistence type="predicted"/>
<dbReference type="InterPro" id="IPR004452">
    <property type="entry name" value="LutB/LldF"/>
</dbReference>
<keyword evidence="3" id="KW-0479">Metal-binding</keyword>
<dbReference type="AlphaFoldDB" id="A0A2U3AG73"/>
<evidence type="ECO:0000313" key="12">
    <source>
        <dbReference type="Proteomes" id="UP000245938"/>
    </source>
</evidence>
<evidence type="ECO:0000256" key="2">
    <source>
        <dbReference type="ARBA" id="ARBA00022485"/>
    </source>
</evidence>
<dbReference type="InterPro" id="IPR017900">
    <property type="entry name" value="4Fe4S_Fe_S_CS"/>
</dbReference>
<feature type="domain" description="Lactate utilization protein B C-terminal" evidence="9">
    <location>
        <begin position="388"/>
        <end position="473"/>
    </location>
</feature>
<dbReference type="EMBL" id="QFVR01000033">
    <property type="protein sequence ID" value="PWI23558.1"/>
    <property type="molecule type" value="Genomic_DNA"/>
</dbReference>
<dbReference type="GO" id="GO:0046872">
    <property type="term" value="F:metal ion binding"/>
    <property type="evidence" value="ECO:0007669"/>
    <property type="project" value="UniProtKB-KW"/>
</dbReference>
<dbReference type="PROSITE" id="PS00198">
    <property type="entry name" value="4FE4S_FER_1"/>
    <property type="match status" value="1"/>
</dbReference>
<keyword evidence="1" id="KW-0813">Transport</keyword>
<evidence type="ECO:0000256" key="5">
    <source>
        <dbReference type="ARBA" id="ARBA00022982"/>
    </source>
</evidence>
<dbReference type="OrthoDB" id="9782337at2"/>
<dbReference type="InterPro" id="IPR009051">
    <property type="entry name" value="Helical_ferredxn"/>
</dbReference>
<keyword evidence="5" id="KW-0249">Electron transport</keyword>
<organism evidence="11 12">
    <name type="scientific">Kurthia sibirica</name>
    <dbReference type="NCBI Taxonomy" id="202750"/>
    <lineage>
        <taxon>Bacteria</taxon>
        <taxon>Bacillati</taxon>
        <taxon>Bacillota</taxon>
        <taxon>Bacilli</taxon>
        <taxon>Bacillales</taxon>
        <taxon>Caryophanaceae</taxon>
        <taxon>Kurthia</taxon>
    </lineage>
</organism>
<dbReference type="InterPro" id="IPR037171">
    <property type="entry name" value="NagB/RpiA_transferase-like"/>
</dbReference>
<evidence type="ECO:0000259" key="9">
    <source>
        <dbReference type="Pfam" id="PF11870"/>
    </source>
</evidence>
<dbReference type="InterPro" id="IPR017896">
    <property type="entry name" value="4Fe4S_Fe-S-bd"/>
</dbReference>
<sequence length="480" mass="53128">MAIKFNEQSFKVNVNDNLDKDFMRGAVAAAQNRLHGGRLTAVEELGNWDEWRNHGEEIRQHVLDNLDYYLYELSENVEKAGGHVFFAETAEEANDYIQQVVKSKNATRVLKSKSMVTEEISLNEALEKIGCTVLETDLGEYILQLDDHDKPSHIVAPSVHKNRHQIKDVFVKKLNYPADGSSDAADLARFVRTILRDDYMKAEIGITGCNFAVADSGSICLVTNEGNAGLVSTIPETQIVVMGMERIVPTLKEMEVLVNMLTRSAVGQKLTSYVNVITGPKRPTDVDGPEAFHLVILDNGRSDILAGEFKSVLQCIRCAACVNVCPVYRHIGGHSYNSIYSGPIGAVLTPLLAGYDDFKELPYASSLCGACTDACPVKIPLHELLLKHRQIIVEQEGRAPLSEGLMMKGFSVGASNSKLFNIGTKVAATVMKPLSKDQMISKGIGPLKDWTDIRDFPIVEREKLRDWFDKRQKKGANSND</sequence>
<dbReference type="NCBIfam" id="TIGR00273">
    <property type="entry name" value="LutB/LldF family L-lactate oxidation iron-sulfur protein"/>
    <property type="match status" value="1"/>
</dbReference>
<dbReference type="PANTHER" id="PTHR47153:SF2">
    <property type="entry name" value="LACTATE UTILIZATION PROTEIN B"/>
    <property type="match status" value="1"/>
</dbReference>
<dbReference type="InterPro" id="IPR003741">
    <property type="entry name" value="LUD_dom"/>
</dbReference>
<comment type="caution">
    <text evidence="11">The sequence shown here is derived from an EMBL/GenBank/DDBJ whole genome shotgun (WGS) entry which is preliminary data.</text>
</comment>
<evidence type="ECO:0000313" key="11">
    <source>
        <dbReference type="EMBL" id="PWI23558.1"/>
    </source>
</evidence>
<dbReference type="InterPro" id="IPR024185">
    <property type="entry name" value="FTHF_cligase-like_sf"/>
</dbReference>
<dbReference type="RefSeq" id="WP_109307372.1">
    <property type="nucleotide sequence ID" value="NZ_BJUF01000056.1"/>
</dbReference>
<reference evidence="11 12" key="1">
    <citation type="submission" date="2018-05" db="EMBL/GenBank/DDBJ databases">
        <title>Kurthia sibirica genome sequence.</title>
        <authorList>
            <person name="Maclea K.S."/>
            <person name="Goen A.E."/>
        </authorList>
    </citation>
    <scope>NUCLEOTIDE SEQUENCE [LARGE SCALE GENOMIC DNA]</scope>
    <source>
        <strain evidence="11 12">ATCC 49154</strain>
    </source>
</reference>
<dbReference type="SUPFAM" id="SSF46548">
    <property type="entry name" value="alpha-helical ferredoxin"/>
    <property type="match status" value="1"/>
</dbReference>
<evidence type="ECO:0000256" key="3">
    <source>
        <dbReference type="ARBA" id="ARBA00022723"/>
    </source>
</evidence>
<dbReference type="PANTHER" id="PTHR47153">
    <property type="entry name" value="LACTATE UTILIZATION PROTEIN B"/>
    <property type="match status" value="1"/>
</dbReference>
<evidence type="ECO:0000256" key="6">
    <source>
        <dbReference type="ARBA" id="ARBA00023004"/>
    </source>
</evidence>
<dbReference type="Gene3D" id="3.40.50.10420">
    <property type="entry name" value="NagB/RpiA/CoA transferase-like"/>
    <property type="match status" value="1"/>
</dbReference>
<keyword evidence="7" id="KW-0411">Iron-sulfur</keyword>
<dbReference type="SUPFAM" id="SSF100950">
    <property type="entry name" value="NagB/RpiA/CoA transferase-like"/>
    <property type="match status" value="1"/>
</dbReference>
<dbReference type="Pfam" id="PF11870">
    <property type="entry name" value="LutB_C"/>
    <property type="match status" value="1"/>
</dbReference>
<evidence type="ECO:0000256" key="1">
    <source>
        <dbReference type="ARBA" id="ARBA00022448"/>
    </source>
</evidence>
<dbReference type="Gene3D" id="1.10.1060.10">
    <property type="entry name" value="Alpha-helical ferredoxin"/>
    <property type="match status" value="1"/>
</dbReference>
<evidence type="ECO:0000256" key="7">
    <source>
        <dbReference type="ARBA" id="ARBA00023014"/>
    </source>
</evidence>